<dbReference type="Pfam" id="PF00126">
    <property type="entry name" value="HTH_1"/>
    <property type="match status" value="1"/>
</dbReference>
<evidence type="ECO:0000313" key="3">
    <source>
        <dbReference type="Proteomes" id="UP001180754"/>
    </source>
</evidence>
<gene>
    <name evidence="2" type="ORF">RND15_50900</name>
</gene>
<dbReference type="InterPro" id="IPR036388">
    <property type="entry name" value="WH-like_DNA-bd_sf"/>
</dbReference>
<name>A0ABU2XYM2_9ACTN</name>
<evidence type="ECO:0000313" key="2">
    <source>
        <dbReference type="EMBL" id="MDT0550887.1"/>
    </source>
</evidence>
<dbReference type="RefSeq" id="WP_311731284.1">
    <property type="nucleotide sequence ID" value="NZ_JAVRFD010000554.1"/>
</dbReference>
<proteinExistence type="predicted"/>
<dbReference type="EMBL" id="JAVRFD010000554">
    <property type="protein sequence ID" value="MDT0550887.1"/>
    <property type="molecule type" value="Genomic_DNA"/>
</dbReference>
<feature type="domain" description="HTH lysR-type" evidence="1">
    <location>
        <begin position="8"/>
        <end position="41"/>
    </location>
</feature>
<dbReference type="InterPro" id="IPR000847">
    <property type="entry name" value="LysR_HTH_N"/>
</dbReference>
<protein>
    <submittedName>
        <fullName evidence="2">LysR family transcriptional regulator</fullName>
    </submittedName>
</protein>
<organism evidence="2 3">
    <name type="scientific">Streptomyces lonegramiae</name>
    <dbReference type="NCBI Taxonomy" id="3075524"/>
    <lineage>
        <taxon>Bacteria</taxon>
        <taxon>Bacillati</taxon>
        <taxon>Actinomycetota</taxon>
        <taxon>Actinomycetes</taxon>
        <taxon>Kitasatosporales</taxon>
        <taxon>Streptomycetaceae</taxon>
        <taxon>Streptomyces</taxon>
    </lineage>
</organism>
<accession>A0ABU2XYM2</accession>
<evidence type="ECO:0000259" key="1">
    <source>
        <dbReference type="PROSITE" id="PS50931"/>
    </source>
</evidence>
<sequence>MLLLSDATLRQLDYVIAAGEEGSVTAAAQRLHRSQSALSMA</sequence>
<comment type="caution">
    <text evidence="2">The sequence shown here is derived from an EMBL/GenBank/DDBJ whole genome shotgun (WGS) entry which is preliminary data.</text>
</comment>
<dbReference type="Gene3D" id="1.10.10.10">
    <property type="entry name" value="Winged helix-like DNA-binding domain superfamily/Winged helix DNA-binding domain"/>
    <property type="match status" value="1"/>
</dbReference>
<feature type="non-terminal residue" evidence="2">
    <location>
        <position position="41"/>
    </location>
</feature>
<keyword evidence="3" id="KW-1185">Reference proteome</keyword>
<dbReference type="PROSITE" id="PS50931">
    <property type="entry name" value="HTH_LYSR"/>
    <property type="match status" value="1"/>
</dbReference>
<reference evidence="2" key="1">
    <citation type="submission" date="2024-05" db="EMBL/GenBank/DDBJ databases">
        <title>30 novel species of actinomycetes from the DSMZ collection.</title>
        <authorList>
            <person name="Nouioui I."/>
        </authorList>
    </citation>
    <scope>NUCLEOTIDE SEQUENCE</scope>
    <source>
        <strain evidence="2">DSM 41529</strain>
    </source>
</reference>
<dbReference type="SUPFAM" id="SSF46785">
    <property type="entry name" value="Winged helix' DNA-binding domain"/>
    <property type="match status" value="1"/>
</dbReference>
<dbReference type="InterPro" id="IPR036390">
    <property type="entry name" value="WH_DNA-bd_sf"/>
</dbReference>
<dbReference type="Proteomes" id="UP001180754">
    <property type="component" value="Unassembled WGS sequence"/>
</dbReference>